<name>A0ABZ2ML46_9MICO</name>
<protein>
    <submittedName>
        <fullName evidence="1">Uncharacterized protein</fullName>
    </submittedName>
</protein>
<evidence type="ECO:0000313" key="1">
    <source>
        <dbReference type="EMBL" id="WXB77779.1"/>
    </source>
</evidence>
<reference evidence="1 2" key="1">
    <citation type="submission" date="2024-02" db="EMBL/GenBank/DDBJ databases">
        <title>Janibacter sp. nov., isolated from gut of marine sandworm.</title>
        <authorList>
            <person name="Kim B."/>
            <person name="Jun M.O."/>
            <person name="Shin N.-R."/>
        </authorList>
    </citation>
    <scope>NUCLEOTIDE SEQUENCE [LARGE SCALE GENOMIC DNA]</scope>
    <source>
        <strain evidence="1 2">A1S7</strain>
    </source>
</reference>
<evidence type="ECO:0000313" key="2">
    <source>
        <dbReference type="Proteomes" id="UP001382727"/>
    </source>
</evidence>
<keyword evidence="2" id="KW-1185">Reference proteome</keyword>
<accession>A0ABZ2ML46</accession>
<dbReference type="RefSeq" id="WP_338751979.1">
    <property type="nucleotide sequence ID" value="NZ_CP144913.1"/>
</dbReference>
<gene>
    <name evidence="1" type="ORF">V1351_06800</name>
</gene>
<organism evidence="1 2">
    <name type="scientific">Janibacter alittae</name>
    <dbReference type="NCBI Taxonomy" id="3115209"/>
    <lineage>
        <taxon>Bacteria</taxon>
        <taxon>Bacillati</taxon>
        <taxon>Actinomycetota</taxon>
        <taxon>Actinomycetes</taxon>
        <taxon>Micrococcales</taxon>
        <taxon>Intrasporangiaceae</taxon>
        <taxon>Janibacter</taxon>
    </lineage>
</organism>
<sequence>MSRRAGTSLTIDCATCPVQDVGCAECMVSALRSPVALEDPSVSDLPLDRREREVVSRLVASGLVSAEDATRARARREPWLSYEEVGGAADRAG</sequence>
<dbReference type="EMBL" id="CP144913">
    <property type="protein sequence ID" value="WXB77779.1"/>
    <property type="molecule type" value="Genomic_DNA"/>
</dbReference>
<dbReference type="Proteomes" id="UP001382727">
    <property type="component" value="Chromosome"/>
</dbReference>
<proteinExistence type="predicted"/>